<evidence type="ECO:0000313" key="2">
    <source>
        <dbReference type="Proteomes" id="UP000053528"/>
    </source>
</evidence>
<accession>A0A095YCC0</accession>
<proteinExistence type="predicted"/>
<dbReference type="AlphaFoldDB" id="A0A095YCC0"/>
<comment type="caution">
    <text evidence="1">The sequence shown here is derived from an EMBL/GenBank/DDBJ whole genome shotgun (WGS) entry which is preliminary data.</text>
</comment>
<organism evidence="1 2">
    <name type="scientific">Pseudoglutamicibacter albus DNF00011</name>
    <dbReference type="NCBI Taxonomy" id="1401063"/>
    <lineage>
        <taxon>Bacteria</taxon>
        <taxon>Bacillati</taxon>
        <taxon>Actinomycetota</taxon>
        <taxon>Actinomycetes</taxon>
        <taxon>Micrococcales</taxon>
        <taxon>Micrococcaceae</taxon>
        <taxon>Pseudoglutamicibacter</taxon>
    </lineage>
</organism>
<reference evidence="1 2" key="1">
    <citation type="submission" date="2014-07" db="EMBL/GenBank/DDBJ databases">
        <authorList>
            <person name="McCorrison J."/>
            <person name="Sanka R."/>
            <person name="Torralba M."/>
            <person name="Gillis M."/>
            <person name="Haft D.H."/>
            <person name="Methe B."/>
            <person name="Sutton G."/>
            <person name="Nelson K.E."/>
        </authorList>
    </citation>
    <scope>NUCLEOTIDE SEQUENCE [LARGE SCALE GENOMIC DNA]</scope>
    <source>
        <strain evidence="1 2">DNF00011</strain>
    </source>
</reference>
<dbReference type="Proteomes" id="UP000053528">
    <property type="component" value="Unassembled WGS sequence"/>
</dbReference>
<dbReference type="EMBL" id="JRNH01000022">
    <property type="protein sequence ID" value="KGF20100.1"/>
    <property type="molecule type" value="Genomic_DNA"/>
</dbReference>
<evidence type="ECO:0000313" key="1">
    <source>
        <dbReference type="EMBL" id="KGF20100.1"/>
    </source>
</evidence>
<sequence length="98" mass="11023">MGSREDLPQPFGLEITASRLDGRNVAGQLTFDQPAERVSIQVASLRHRKDHVLVTDTVGQSYMLDPEQIVYATRLQADQHLFHILAALNNIQDELERG</sequence>
<gene>
    <name evidence="1" type="ORF">HMPREF2128_07510</name>
</gene>
<name>A0A095YCC0_9MICC</name>
<protein>
    <submittedName>
        <fullName evidence="1">Uncharacterized protein</fullName>
    </submittedName>
</protein>
<dbReference type="RefSeq" id="WP_035756554.1">
    <property type="nucleotide sequence ID" value="NZ_JRNH01000022.1"/>
</dbReference>